<dbReference type="RefSeq" id="XP_002421750.1">
    <property type="nucleotide sequence ID" value="XM_002421705.1"/>
</dbReference>
<evidence type="ECO:0000313" key="2">
    <source>
        <dbReference type="EMBL" id="CAX39690.1"/>
    </source>
</evidence>
<organism evidence="2 3">
    <name type="scientific">Candida dubliniensis (strain CD36 / ATCC MYA-646 / CBS 7987 / NCPF 3949 / NRRL Y-17841)</name>
    <name type="common">Yeast</name>
    <dbReference type="NCBI Taxonomy" id="573826"/>
    <lineage>
        <taxon>Eukaryota</taxon>
        <taxon>Fungi</taxon>
        <taxon>Dikarya</taxon>
        <taxon>Ascomycota</taxon>
        <taxon>Saccharomycotina</taxon>
        <taxon>Pichiomycetes</taxon>
        <taxon>Debaryomycetaceae</taxon>
        <taxon>Candida/Lodderomyces clade</taxon>
        <taxon>Candida</taxon>
    </lineage>
</organism>
<dbReference type="VEuPathDB" id="FungiDB:CD36_26560"/>
<dbReference type="GeneID" id="8049852"/>
<dbReference type="CGD" id="CAL0000163159">
    <property type="gene designation" value="Cd36_26560"/>
</dbReference>
<gene>
    <name evidence="1" type="ordered locus">Cd36_26560</name>
    <name evidence="2" type="ORF">CD36_26560</name>
</gene>
<name>B9WKY9_CANDC</name>
<keyword evidence="3" id="KW-1185">Reference proteome</keyword>
<dbReference type="HOGENOM" id="CLU_310497_0_0_1"/>
<evidence type="ECO:0000313" key="3">
    <source>
        <dbReference type="Proteomes" id="UP000002605"/>
    </source>
</evidence>
<dbReference type="eggNOG" id="ENOG502SP70">
    <property type="taxonomic scope" value="Eukaryota"/>
</dbReference>
<dbReference type="KEGG" id="cdu:CD36_26560"/>
<dbReference type="OrthoDB" id="1865897at2759"/>
<proteinExistence type="predicted"/>
<dbReference type="EMBL" id="FM992695">
    <property type="protein sequence ID" value="CAX39690.1"/>
    <property type="molecule type" value="Genomic_DNA"/>
</dbReference>
<sequence>MLIPLLRRRYNLRNCRLLYFSLSLRRNSSKSSTAFFHENSICKIDEITNNDFNSNLRFKHYYNNQNVFINPCSHYNKQKARPKNKNKNTEQFITPPQNFQDIIDQNENNIPVEGSIVEIVRPDFTPKVGLVVRQALSRFDERYNKLLVLTNDNELLDVSASKVNFHLYQIIFPEFINLQQIVMFRHNKKCKERIRAIEFLNNFINDVLDLKKTLEPMFDRIYSQVSTNSTNHVTLIDIIDAIKYQETLVIKIGSSFYNQCVLLFSIHWCLVNSPKWIVPNYFINNKSTNVLQGHSNNFHTITNYFVTPGTIWASISKFMQYMEHTEKSHELIEKFFVQLKSRKGDELCHFLQVYDGRHLAYILDVIKFAIVYPHDTIIKQLNKLTSFENCKTPNDLYNKLLDLNIYDKSTEVILSSGIVDVGGSDRINVSSSDLNQLQMHKQWSGEHSDLFKHLRTKKKYYRDHIVYGLPIDDNENCSRFAVSLETLNSRKYMLNIHIPDITTVLPPGDFMMENMFNKFTELSSKMNNFINGFQSKLFSNRFEESKRFHKYETEDSENLWDDELLQNNNKSQRNPSKVTCMTISFEFNSYEPEPFKSFIDKISISFDSISNLNVKIVDKDLLEKCLSGKLETSLFKLLRRNQTSGLSDRPYLNKGDIHNLNYINGIMKTFFKMREHLGAAVINPQQEFLISDNSKIGVDKTHTHTHSNFILRELQIFTGALVAEYCTQHRIPILFHCQDIEPTMYDSDKVMVTHDNIMIPPYDSENYHHSVLAKNSDGYISLQASFVSKNYLSPNNVITSPRNNLPLGLKNGYVNIVDIFTRKEAIINQYQLLFYQQALFNRTLSMEKGYLKTVQQFNLLKSFGYQLQGPLIESRLMSYMEACHQSHEISLLVESILRKYSALKWLENVQIDINEGNGLKVFHCIVTLVGINYDLGVVCKCFCMELGIEVDVLTENTDIHIGNKLVCDKVLQVNAVDRTCLLRDENYGSTWYL</sequence>
<dbReference type="AlphaFoldDB" id="B9WKY9"/>
<evidence type="ECO:0000313" key="1">
    <source>
        <dbReference type="CGD" id="CAL0000163159"/>
    </source>
</evidence>
<dbReference type="SUPFAM" id="SSF50249">
    <property type="entry name" value="Nucleic acid-binding proteins"/>
    <property type="match status" value="1"/>
</dbReference>
<protein>
    <submittedName>
        <fullName evidence="2">Uncharacterized protein</fullName>
    </submittedName>
</protein>
<reference evidence="2 3" key="1">
    <citation type="journal article" date="2009" name="Genome Res.">
        <title>Comparative genomics of the fungal pathogens Candida dubliniensis and Candida albicans.</title>
        <authorList>
            <person name="Jackson A.P."/>
            <person name="Gamble J.A."/>
            <person name="Yeomans T."/>
            <person name="Moran G.P."/>
            <person name="Saunders D."/>
            <person name="Harris D."/>
            <person name="Aslett M."/>
            <person name="Barrell J.F."/>
            <person name="Butler G."/>
            <person name="Citiulo F."/>
            <person name="Coleman D.C."/>
            <person name="de Groot P.W.J."/>
            <person name="Goodwin T.J."/>
            <person name="Quail M.A."/>
            <person name="McQuillan J."/>
            <person name="Munro C.A."/>
            <person name="Pain A."/>
            <person name="Poulter R.T."/>
            <person name="Rajandream M.A."/>
            <person name="Renauld H."/>
            <person name="Spiering M.J."/>
            <person name="Tivey A."/>
            <person name="Gow N.A.R."/>
            <person name="Barrell B."/>
            <person name="Sullivan D.J."/>
            <person name="Berriman M."/>
        </authorList>
    </citation>
    <scope>NUCLEOTIDE SEQUENCE [LARGE SCALE GENOMIC DNA]</scope>
    <source>
        <strain evidence="3">CD36 / ATCC MYA-646 / CBS 7987 / NCPF 3949 / NRRL Y-17841</strain>
    </source>
</reference>
<dbReference type="Proteomes" id="UP000002605">
    <property type="component" value="Chromosome R"/>
</dbReference>
<accession>B9WKY9</accession>
<dbReference type="InterPro" id="IPR012340">
    <property type="entry name" value="NA-bd_OB-fold"/>
</dbReference>